<evidence type="ECO:0000256" key="1">
    <source>
        <dbReference type="SAM" id="MobiDB-lite"/>
    </source>
</evidence>
<dbReference type="EMBL" id="SNSC02000002">
    <property type="protein sequence ID" value="TID26971.1"/>
    <property type="molecule type" value="Genomic_DNA"/>
</dbReference>
<comment type="caution">
    <text evidence="2">The sequence shown here is derived from an EMBL/GenBank/DDBJ whole genome shotgun (WGS) entry which is preliminary data.</text>
</comment>
<dbReference type="AlphaFoldDB" id="A0A4Z1PM65"/>
<name>A0A4Z1PM65_9PEZI</name>
<evidence type="ECO:0000313" key="3">
    <source>
        <dbReference type="Proteomes" id="UP000298493"/>
    </source>
</evidence>
<reference evidence="2 3" key="1">
    <citation type="submission" date="2019-04" db="EMBL/GenBank/DDBJ databases">
        <title>High contiguity whole genome sequence and gene annotation resource for two Venturia nashicola isolates.</title>
        <authorList>
            <person name="Prokchorchik M."/>
            <person name="Won K."/>
            <person name="Lee Y."/>
            <person name="Choi E.D."/>
            <person name="Segonzac C."/>
            <person name="Sohn K.H."/>
        </authorList>
    </citation>
    <scope>NUCLEOTIDE SEQUENCE [LARGE SCALE GENOMIC DNA]</scope>
    <source>
        <strain evidence="2 3">PRI2</strain>
    </source>
</reference>
<feature type="region of interest" description="Disordered" evidence="1">
    <location>
        <begin position="52"/>
        <end position="73"/>
    </location>
</feature>
<dbReference type="OrthoDB" id="10438351at2759"/>
<feature type="compositionally biased region" description="Basic and acidic residues" evidence="1">
    <location>
        <begin position="1"/>
        <end position="25"/>
    </location>
</feature>
<proteinExistence type="predicted"/>
<feature type="compositionally biased region" description="Polar residues" evidence="1">
    <location>
        <begin position="54"/>
        <end position="64"/>
    </location>
</feature>
<keyword evidence="3" id="KW-1185">Reference proteome</keyword>
<dbReference type="Proteomes" id="UP000298493">
    <property type="component" value="Unassembled WGS sequence"/>
</dbReference>
<feature type="region of interest" description="Disordered" evidence="1">
    <location>
        <begin position="1"/>
        <end position="36"/>
    </location>
</feature>
<feature type="region of interest" description="Disordered" evidence="1">
    <location>
        <begin position="184"/>
        <end position="218"/>
    </location>
</feature>
<gene>
    <name evidence="2" type="ORF">E6O75_ATG01464</name>
</gene>
<sequence>MSNSDNSERRPGDFSEAADEPHASCEAESGGDAIRPTITSMIRDYLFRFKTDSNAENPNKSTPLAASGEALKRSGRRPEVNVEFKYPLIDIKELDPEVLERYNTRVREMSNRLSESLRAAGRIGTGTFVRDVAEEIVGTDLRTRKHFDQIHNELLGDVGRAFIEEQEQRWAYLGSRPSLISQRINEEQEQENTQTSEWHIRTSEYRPGEKARGKGRVE</sequence>
<feature type="compositionally biased region" description="Basic and acidic residues" evidence="1">
    <location>
        <begin position="198"/>
        <end position="218"/>
    </location>
</feature>
<accession>A0A4Z1PM65</accession>
<organism evidence="2 3">
    <name type="scientific">Venturia nashicola</name>
    <dbReference type="NCBI Taxonomy" id="86259"/>
    <lineage>
        <taxon>Eukaryota</taxon>
        <taxon>Fungi</taxon>
        <taxon>Dikarya</taxon>
        <taxon>Ascomycota</taxon>
        <taxon>Pezizomycotina</taxon>
        <taxon>Dothideomycetes</taxon>
        <taxon>Pleosporomycetidae</taxon>
        <taxon>Venturiales</taxon>
        <taxon>Venturiaceae</taxon>
        <taxon>Venturia</taxon>
    </lineage>
</organism>
<evidence type="ECO:0000313" key="2">
    <source>
        <dbReference type="EMBL" id="TID26971.1"/>
    </source>
</evidence>
<protein>
    <submittedName>
        <fullName evidence="2">WD repeat-containing protein</fullName>
    </submittedName>
</protein>